<sequence length="180" mass="21008">MFRVLEKPKESKLKISKILNFTIISLTIFLIVFFLATIFFWYVDFHKEIVFKIAGVLLGFFIVVKILQHNFFQQKKGVFMGTLIFKENEIEVLDNIYSLENIATVRIKGNDIKGEFRGLKSLGTNNELFINLQNEEKLVYFFEQTEENSIKNLSVLKSYAEKGKLAESNYESIIANSNYY</sequence>
<evidence type="ECO:0000313" key="2">
    <source>
        <dbReference type="EMBL" id="SFH80561.1"/>
    </source>
</evidence>
<name>A0A1I3D237_9FLAO</name>
<evidence type="ECO:0000313" key="3">
    <source>
        <dbReference type="Proteomes" id="UP000198931"/>
    </source>
</evidence>
<dbReference type="RefSeq" id="WP_090078319.1">
    <property type="nucleotide sequence ID" value="NZ_FOQT01000001.1"/>
</dbReference>
<dbReference type="OrthoDB" id="1351456at2"/>
<reference evidence="2 3" key="1">
    <citation type="submission" date="2016-10" db="EMBL/GenBank/DDBJ databases">
        <authorList>
            <person name="de Groot N.N."/>
        </authorList>
    </citation>
    <scope>NUCLEOTIDE SEQUENCE [LARGE SCALE GENOMIC DNA]</scope>
    <source>
        <strain evidence="2 3">DSM 26000</strain>
    </source>
</reference>
<organism evidence="2 3">
    <name type="scientific">Halpernia frigidisoli</name>
    <dbReference type="NCBI Taxonomy" id="1125876"/>
    <lineage>
        <taxon>Bacteria</taxon>
        <taxon>Pseudomonadati</taxon>
        <taxon>Bacteroidota</taxon>
        <taxon>Flavobacteriia</taxon>
        <taxon>Flavobacteriales</taxon>
        <taxon>Weeksellaceae</taxon>
        <taxon>Chryseobacterium group</taxon>
        <taxon>Halpernia</taxon>
    </lineage>
</organism>
<keyword evidence="3" id="KW-1185">Reference proteome</keyword>
<dbReference type="AlphaFoldDB" id="A0A1I3D237"/>
<keyword evidence="1" id="KW-0472">Membrane</keyword>
<gene>
    <name evidence="2" type="ORF">SAMN05443292_0204</name>
</gene>
<evidence type="ECO:0000256" key="1">
    <source>
        <dbReference type="SAM" id="Phobius"/>
    </source>
</evidence>
<keyword evidence="1" id="KW-0812">Transmembrane</keyword>
<accession>A0A1I3D237</accession>
<dbReference type="Proteomes" id="UP000198931">
    <property type="component" value="Unassembled WGS sequence"/>
</dbReference>
<keyword evidence="1" id="KW-1133">Transmembrane helix</keyword>
<dbReference type="EMBL" id="FOQT01000001">
    <property type="protein sequence ID" value="SFH80561.1"/>
    <property type="molecule type" value="Genomic_DNA"/>
</dbReference>
<feature type="transmembrane region" description="Helical" evidence="1">
    <location>
        <begin position="21"/>
        <end position="43"/>
    </location>
</feature>
<dbReference type="STRING" id="1125876.SAMN05443292_0204"/>
<feature type="transmembrane region" description="Helical" evidence="1">
    <location>
        <begin position="49"/>
        <end position="67"/>
    </location>
</feature>
<proteinExistence type="predicted"/>
<protein>
    <submittedName>
        <fullName evidence="2">Uncharacterized protein</fullName>
    </submittedName>
</protein>